<organism evidence="1 2">
    <name type="scientific">Neglectibacter timonensis</name>
    <dbReference type="NCBI Taxonomy" id="1776382"/>
    <lineage>
        <taxon>Bacteria</taxon>
        <taxon>Bacillati</taxon>
        <taxon>Bacillota</taxon>
        <taxon>Clostridia</taxon>
        <taxon>Eubacteriales</taxon>
        <taxon>Oscillospiraceae</taxon>
        <taxon>Neglectibacter</taxon>
    </lineage>
</organism>
<sequence>MWRLIFDGGLSYNTVWNQMTPEEVGEANAALDYYIQIQNEARKRG</sequence>
<evidence type="ECO:0000313" key="2">
    <source>
        <dbReference type="Proteomes" id="UP001524473"/>
    </source>
</evidence>
<dbReference type="EMBL" id="JANFZH010000023">
    <property type="protein sequence ID" value="MCQ4840426.1"/>
    <property type="molecule type" value="Genomic_DNA"/>
</dbReference>
<proteinExistence type="predicted"/>
<comment type="caution">
    <text evidence="1">The sequence shown here is derived from an EMBL/GenBank/DDBJ whole genome shotgun (WGS) entry which is preliminary data.</text>
</comment>
<keyword evidence="2" id="KW-1185">Reference proteome</keyword>
<protein>
    <submittedName>
        <fullName evidence="1">Uncharacterized protein</fullName>
    </submittedName>
</protein>
<dbReference type="GeneID" id="90534076"/>
<evidence type="ECO:0000313" key="1">
    <source>
        <dbReference type="EMBL" id="MCQ4840426.1"/>
    </source>
</evidence>
<accession>A0ABT1S0G3</accession>
<name>A0ABT1S0G3_9FIRM</name>
<dbReference type="RefSeq" id="WP_154669705.1">
    <property type="nucleotide sequence ID" value="NZ_CABKVV010000014.1"/>
</dbReference>
<gene>
    <name evidence="1" type="ORF">NE695_10940</name>
</gene>
<dbReference type="Proteomes" id="UP001524473">
    <property type="component" value="Unassembled WGS sequence"/>
</dbReference>
<reference evidence="1 2" key="1">
    <citation type="submission" date="2022-06" db="EMBL/GenBank/DDBJ databases">
        <title>Isolation of gut microbiota from human fecal samples.</title>
        <authorList>
            <person name="Pamer E.G."/>
            <person name="Barat B."/>
            <person name="Waligurski E."/>
            <person name="Medina S."/>
            <person name="Paddock L."/>
            <person name="Mostad J."/>
        </authorList>
    </citation>
    <scope>NUCLEOTIDE SEQUENCE [LARGE SCALE GENOMIC DNA]</scope>
    <source>
        <strain evidence="1 2">DFI.9.73</strain>
    </source>
</reference>